<dbReference type="Proteomes" id="UP000076858">
    <property type="component" value="Unassembled WGS sequence"/>
</dbReference>
<feature type="chain" id="PRO_5007851862" evidence="1">
    <location>
        <begin position="22"/>
        <end position="161"/>
    </location>
</feature>
<proteinExistence type="predicted"/>
<comment type="caution">
    <text evidence="2">The sequence shown here is derived from an EMBL/GenBank/DDBJ whole genome shotgun (WGS) entry which is preliminary data.</text>
</comment>
<accession>A0A164MXS2</accession>
<gene>
    <name evidence="2" type="ORF">APZ42_031334</name>
</gene>
<dbReference type="EMBL" id="LRGB01002922">
    <property type="protein sequence ID" value="KZS05469.1"/>
    <property type="molecule type" value="Genomic_DNA"/>
</dbReference>
<evidence type="ECO:0000256" key="1">
    <source>
        <dbReference type="SAM" id="SignalP"/>
    </source>
</evidence>
<organism evidence="2 3">
    <name type="scientific">Daphnia magna</name>
    <dbReference type="NCBI Taxonomy" id="35525"/>
    <lineage>
        <taxon>Eukaryota</taxon>
        <taxon>Metazoa</taxon>
        <taxon>Ecdysozoa</taxon>
        <taxon>Arthropoda</taxon>
        <taxon>Crustacea</taxon>
        <taxon>Branchiopoda</taxon>
        <taxon>Diplostraca</taxon>
        <taxon>Cladocera</taxon>
        <taxon>Anomopoda</taxon>
        <taxon>Daphniidae</taxon>
        <taxon>Daphnia</taxon>
    </lineage>
</organism>
<dbReference type="AlphaFoldDB" id="A0A164MXS2"/>
<evidence type="ECO:0000313" key="3">
    <source>
        <dbReference type="Proteomes" id="UP000076858"/>
    </source>
</evidence>
<name>A0A164MXS2_9CRUS</name>
<keyword evidence="3" id="KW-1185">Reference proteome</keyword>
<evidence type="ECO:0000313" key="2">
    <source>
        <dbReference type="EMBL" id="KZS05469.1"/>
    </source>
</evidence>
<sequence length="161" mass="18710">MERLFCIAKIFLLSRAKKVSGLTLPNPPYDDFAPKPPYLSLKRILYVVGYALHKYGQEQNNCSECYSKIMTNPSHSAQYLRLIKHIDWGGLKYPSENIAARFWTLQNFYARVLPQLRNCTNIVISDLIEYIVPMLSRCSEFSCTRGVKHTEELRKLIVKDF</sequence>
<keyword evidence="1" id="KW-0732">Signal</keyword>
<reference evidence="2 3" key="1">
    <citation type="submission" date="2016-03" db="EMBL/GenBank/DDBJ databases">
        <title>EvidentialGene: Evidence-directed Construction of Genes on Genomes.</title>
        <authorList>
            <person name="Gilbert D.G."/>
            <person name="Choi J.-H."/>
            <person name="Mockaitis K."/>
            <person name="Colbourne J."/>
            <person name="Pfrender M."/>
        </authorList>
    </citation>
    <scope>NUCLEOTIDE SEQUENCE [LARGE SCALE GENOMIC DNA]</scope>
    <source>
        <strain evidence="2 3">Xinb3</strain>
        <tissue evidence="2">Complete organism</tissue>
    </source>
</reference>
<protein>
    <submittedName>
        <fullName evidence="2">Uncharacterized protein</fullName>
    </submittedName>
</protein>
<feature type="signal peptide" evidence="1">
    <location>
        <begin position="1"/>
        <end position="21"/>
    </location>
</feature>